<dbReference type="EMBL" id="MCOG01000132">
    <property type="protein sequence ID" value="ORY39471.1"/>
    <property type="molecule type" value="Genomic_DNA"/>
</dbReference>
<comment type="caution">
    <text evidence="3">The sequence shown here is derived from an EMBL/GenBank/DDBJ whole genome shotgun (WGS) entry which is preliminary data.</text>
</comment>
<evidence type="ECO:0000256" key="1">
    <source>
        <dbReference type="SAM" id="Coils"/>
    </source>
</evidence>
<feature type="compositionally biased region" description="Polar residues" evidence="2">
    <location>
        <begin position="208"/>
        <end position="227"/>
    </location>
</feature>
<feature type="compositionally biased region" description="Low complexity" evidence="2">
    <location>
        <begin position="173"/>
        <end position="192"/>
    </location>
</feature>
<dbReference type="AlphaFoldDB" id="A0A1Y2BXI9"/>
<evidence type="ECO:0000313" key="4">
    <source>
        <dbReference type="Proteomes" id="UP000193920"/>
    </source>
</evidence>
<accession>A0A1Y2BXI9</accession>
<organism evidence="3 4">
    <name type="scientific">Neocallimastix californiae</name>
    <dbReference type="NCBI Taxonomy" id="1754190"/>
    <lineage>
        <taxon>Eukaryota</taxon>
        <taxon>Fungi</taxon>
        <taxon>Fungi incertae sedis</taxon>
        <taxon>Chytridiomycota</taxon>
        <taxon>Chytridiomycota incertae sedis</taxon>
        <taxon>Neocallimastigomycetes</taxon>
        <taxon>Neocallimastigales</taxon>
        <taxon>Neocallimastigaceae</taxon>
        <taxon>Neocallimastix</taxon>
    </lineage>
</organism>
<feature type="coiled-coil region" evidence="1">
    <location>
        <begin position="15"/>
        <end position="49"/>
    </location>
</feature>
<feature type="region of interest" description="Disordered" evidence="2">
    <location>
        <begin position="165"/>
        <end position="227"/>
    </location>
</feature>
<proteinExistence type="predicted"/>
<sequence length="317" mass="36436">MKDINNNLIYENEDIQLLKKNNHEYMEKISLLEEDNKLFKEKQKDLKKKLKEFAIENNHLISIVNKEKVKNSKLKSYIQNVLNTKREDDDETLSNSSNNNSSNNNVNRANEKNINFTENSITNSNESIETSSSYQKIRNQDKFTIKHNLPTRDYSNSIEMSINDKTSEKNSNIKDNNNNIINNKNNNNYMDNDIQEGTKKISRKSLKSDYSSESTEVPSEGETSTNSLVSGLTKVNFDKNSLDKIKEFSLPVIYLKANDKNNIVQAKNLIKESKNNKNSYVNTDNDVINNNNQIEKQENSVIKTNDFLPSIAATSNE</sequence>
<protein>
    <submittedName>
        <fullName evidence="3">Uncharacterized protein</fullName>
    </submittedName>
</protein>
<dbReference type="Proteomes" id="UP000193920">
    <property type="component" value="Unassembled WGS sequence"/>
</dbReference>
<gene>
    <name evidence="3" type="ORF">LY90DRAFT_45834</name>
</gene>
<keyword evidence="1" id="KW-0175">Coiled coil</keyword>
<evidence type="ECO:0000313" key="3">
    <source>
        <dbReference type="EMBL" id="ORY39471.1"/>
    </source>
</evidence>
<feature type="compositionally biased region" description="Low complexity" evidence="2">
    <location>
        <begin position="94"/>
        <end position="112"/>
    </location>
</feature>
<keyword evidence="4" id="KW-1185">Reference proteome</keyword>
<feature type="region of interest" description="Disordered" evidence="2">
    <location>
        <begin position="87"/>
        <end position="112"/>
    </location>
</feature>
<evidence type="ECO:0000256" key="2">
    <source>
        <dbReference type="SAM" id="MobiDB-lite"/>
    </source>
</evidence>
<name>A0A1Y2BXI9_9FUNG</name>
<reference evidence="3 4" key="1">
    <citation type="submission" date="2016-08" db="EMBL/GenBank/DDBJ databases">
        <title>A Parts List for Fungal Cellulosomes Revealed by Comparative Genomics.</title>
        <authorList>
            <consortium name="DOE Joint Genome Institute"/>
            <person name="Haitjema C.H."/>
            <person name="Gilmore S.P."/>
            <person name="Henske J.K."/>
            <person name="Solomon K.V."/>
            <person name="De Groot R."/>
            <person name="Kuo A."/>
            <person name="Mondo S.J."/>
            <person name="Salamov A.A."/>
            <person name="Labutti K."/>
            <person name="Zhao Z."/>
            <person name="Chiniquy J."/>
            <person name="Barry K."/>
            <person name="Brewer H.M."/>
            <person name="Purvine S.O."/>
            <person name="Wright A.T."/>
            <person name="Boxma B."/>
            <person name="Van Alen T."/>
            <person name="Hackstein J.H."/>
            <person name="Baker S.E."/>
            <person name="Grigoriev I.V."/>
            <person name="O'Malley M.A."/>
        </authorList>
    </citation>
    <scope>NUCLEOTIDE SEQUENCE [LARGE SCALE GENOMIC DNA]</scope>
    <source>
        <strain evidence="3 4">G1</strain>
    </source>
</reference>